<proteinExistence type="predicted"/>
<keyword evidence="2" id="KW-1185">Reference proteome</keyword>
<dbReference type="RefSeq" id="WP_379724645.1">
    <property type="nucleotide sequence ID" value="NZ_JBHRYJ010000001.1"/>
</dbReference>
<accession>A0ABV7VE00</accession>
<protein>
    <submittedName>
        <fullName evidence="1">Uncharacterized protein</fullName>
    </submittedName>
</protein>
<evidence type="ECO:0000313" key="2">
    <source>
        <dbReference type="Proteomes" id="UP001595711"/>
    </source>
</evidence>
<dbReference type="EMBL" id="JBHRYJ010000001">
    <property type="protein sequence ID" value="MFC3675660.1"/>
    <property type="molecule type" value="Genomic_DNA"/>
</dbReference>
<sequence length="387" mass="44865">MALKKNKKGRKAISPLLEKILSDRSNVVFNVPKKVKQTERQFFDNARLNKAIIFKYPNFDMEISEFVSSSGMKKERPVETCMYFPYDSAVPQDGGHGVYLREDDFTAKLKYFIGIDLAEPTAENARDLQLLNLIDDIPSLDPFLMRVKFDEAQVMIDGDFLGLDKIEELSIKSIITRDVYPIITKAFPVQLIEKKSRSLSDFINGLWKAQSAEAEMFIEAFGIEKALANRILTAWKGVAYYEYKYAENITRSMDIIRWLQSKDSEPYDLAMFGHLKEMYQMHKRSTIDQMKALTSSTVNIFRSYRECHSVFLERNDPGPFRVFLQNANERFWALGFCVNALDHCNYLFESDVADKPGMKLRYDQFELFLNKIKVTIERNVNPENQLG</sequence>
<name>A0ABV7VE00_9PROT</name>
<comment type="caution">
    <text evidence="1">The sequence shown here is derived from an EMBL/GenBank/DDBJ whole genome shotgun (WGS) entry which is preliminary data.</text>
</comment>
<gene>
    <name evidence="1" type="ORF">ACFOOQ_08910</name>
</gene>
<organism evidence="1 2">
    <name type="scientific">Ferrovibrio xuzhouensis</name>
    <dbReference type="NCBI Taxonomy" id="1576914"/>
    <lineage>
        <taxon>Bacteria</taxon>
        <taxon>Pseudomonadati</taxon>
        <taxon>Pseudomonadota</taxon>
        <taxon>Alphaproteobacteria</taxon>
        <taxon>Rhodospirillales</taxon>
        <taxon>Rhodospirillaceae</taxon>
        <taxon>Ferrovibrio</taxon>
    </lineage>
</organism>
<reference evidence="2" key="1">
    <citation type="journal article" date="2019" name="Int. J. Syst. Evol. Microbiol.">
        <title>The Global Catalogue of Microorganisms (GCM) 10K type strain sequencing project: providing services to taxonomists for standard genome sequencing and annotation.</title>
        <authorList>
            <consortium name="The Broad Institute Genomics Platform"/>
            <consortium name="The Broad Institute Genome Sequencing Center for Infectious Disease"/>
            <person name="Wu L."/>
            <person name="Ma J."/>
        </authorList>
    </citation>
    <scope>NUCLEOTIDE SEQUENCE [LARGE SCALE GENOMIC DNA]</scope>
    <source>
        <strain evidence="2">KCTC 42182</strain>
    </source>
</reference>
<dbReference type="Proteomes" id="UP001595711">
    <property type="component" value="Unassembled WGS sequence"/>
</dbReference>
<evidence type="ECO:0000313" key="1">
    <source>
        <dbReference type="EMBL" id="MFC3675660.1"/>
    </source>
</evidence>